<proteinExistence type="predicted"/>
<accession>A0A1F4V5A7</accession>
<name>A0A1F4V5A7_UNCKA</name>
<dbReference type="EMBL" id="MEVH01000001">
    <property type="protein sequence ID" value="OGC52385.1"/>
    <property type="molecule type" value="Genomic_DNA"/>
</dbReference>
<comment type="caution">
    <text evidence="2">The sequence shown here is derived from an EMBL/GenBank/DDBJ whole genome shotgun (WGS) entry which is preliminary data.</text>
</comment>
<reference evidence="2 3" key="1">
    <citation type="journal article" date="2016" name="Nat. Commun.">
        <title>Thousands of microbial genomes shed light on interconnected biogeochemical processes in an aquifer system.</title>
        <authorList>
            <person name="Anantharaman K."/>
            <person name="Brown C.T."/>
            <person name="Hug L.A."/>
            <person name="Sharon I."/>
            <person name="Castelle C.J."/>
            <person name="Probst A.J."/>
            <person name="Thomas B.C."/>
            <person name="Singh A."/>
            <person name="Wilkins M.J."/>
            <person name="Karaoz U."/>
            <person name="Brodie E.L."/>
            <person name="Williams K.H."/>
            <person name="Hubbard S.S."/>
            <person name="Banfield J.F."/>
        </authorList>
    </citation>
    <scope>NUCLEOTIDE SEQUENCE [LARGE SCALE GENOMIC DNA]</scope>
</reference>
<protein>
    <recommendedName>
        <fullName evidence="4">DUF4352 domain-containing protein</fullName>
    </recommendedName>
</protein>
<feature type="compositionally biased region" description="Polar residues" evidence="1">
    <location>
        <begin position="34"/>
        <end position="47"/>
    </location>
</feature>
<dbReference type="Proteomes" id="UP000178771">
    <property type="component" value="Unassembled WGS sequence"/>
</dbReference>
<evidence type="ECO:0000313" key="3">
    <source>
        <dbReference type="Proteomes" id="UP000178771"/>
    </source>
</evidence>
<gene>
    <name evidence="2" type="ORF">A2982_00825</name>
</gene>
<evidence type="ECO:0000313" key="2">
    <source>
        <dbReference type="EMBL" id="OGC52385.1"/>
    </source>
</evidence>
<dbReference type="STRING" id="1802624.A2982_00825"/>
<dbReference type="AlphaFoldDB" id="A0A1F4V5A7"/>
<feature type="region of interest" description="Disordered" evidence="1">
    <location>
        <begin position="27"/>
        <end position="47"/>
    </location>
</feature>
<evidence type="ECO:0000256" key="1">
    <source>
        <dbReference type="SAM" id="MobiDB-lite"/>
    </source>
</evidence>
<sequence>MNSKIFFIILLVVAGVVVFGLTAKSKQGLPATKPSPSLDNARGTTTLSSQTKTMGVVEVKITPVSVVSGKDVVFELSLNTHSAELNYDYTQIATLTDDHGNSYKPTQWTGGNSGHHLEGELLFPPFPENPKQLTLTLDGVDNKSEAFTWQR</sequence>
<organism evidence="2 3">
    <name type="scientific">candidate division WWE3 bacterium RIFCSPLOWO2_01_FULL_39_13</name>
    <dbReference type="NCBI Taxonomy" id="1802624"/>
    <lineage>
        <taxon>Bacteria</taxon>
        <taxon>Katanobacteria</taxon>
    </lineage>
</organism>
<evidence type="ECO:0008006" key="4">
    <source>
        <dbReference type="Google" id="ProtNLM"/>
    </source>
</evidence>